<dbReference type="PROSITE" id="PS51405">
    <property type="entry name" value="HEME_HALOPEROXIDASE"/>
    <property type="match status" value="1"/>
</dbReference>
<evidence type="ECO:0000256" key="4">
    <source>
        <dbReference type="ARBA" id="ARBA00022723"/>
    </source>
</evidence>
<keyword evidence="4" id="KW-0479">Metal-binding</keyword>
<evidence type="ECO:0000256" key="8">
    <source>
        <dbReference type="SAM" id="SignalP"/>
    </source>
</evidence>
<dbReference type="Gene3D" id="1.10.489.10">
    <property type="entry name" value="Chloroperoxidase-like"/>
    <property type="match status" value="1"/>
</dbReference>
<dbReference type="GO" id="GO:0004601">
    <property type="term" value="F:peroxidase activity"/>
    <property type="evidence" value="ECO:0007669"/>
    <property type="project" value="UniProtKB-KW"/>
</dbReference>
<comment type="caution">
    <text evidence="10">The sequence shown here is derived from an EMBL/GenBank/DDBJ whole genome shotgun (WGS) entry which is preliminary data.</text>
</comment>
<keyword evidence="11" id="KW-1185">Reference proteome</keyword>
<evidence type="ECO:0000256" key="5">
    <source>
        <dbReference type="ARBA" id="ARBA00023002"/>
    </source>
</evidence>
<evidence type="ECO:0000256" key="3">
    <source>
        <dbReference type="ARBA" id="ARBA00022617"/>
    </source>
</evidence>
<sequence length="472" mass="51099">MYGVIINSQAISLLLLTLCQLITAFPQLTSDQLDVYLQHSKKDAKDCPYAPIVKPYDNTGRSKRETVFNAQQQRIDVTGDHAFIPPNFAAGDQRGPCPGLNALANHGYIPRNGVSDLLTLTTACNKVYGMGLDLGGILSVVGTVFTGNPISLSPGFSIGGPSQSSQNILGGLGLLGTPGGLIGSHNKYEGDASGTRGDLYLTGNNFHVQRNQFIDYYYSIPEDTPSARQYTALGQLHYQRFLHSKNNNPYFFYAPFAGILVTPASYSFPPRMMANHSEQYPNGYLSRQNFADFFGVQGNDRSNFVVKQGWERIPDNWYRRPIGDDFSLVAFLLDVVEHSLEYPALLAVGGNTGTPDSFALVDVGNLTGGVYNSVNLLDPAKLECFVLQLLMTQIPDFVGSFFANVSAAAAPLLDRIVQTLAGAVCPQLQEVHTELFNKYPGYTKAYSGYAGLKSSGGLLGSLLSGLLGGGRR</sequence>
<evidence type="ECO:0000256" key="1">
    <source>
        <dbReference type="ARBA" id="ARBA00001970"/>
    </source>
</evidence>
<dbReference type="GO" id="GO:0046872">
    <property type="term" value="F:metal ion binding"/>
    <property type="evidence" value="ECO:0007669"/>
    <property type="project" value="UniProtKB-KW"/>
</dbReference>
<dbReference type="PANTHER" id="PTHR33577">
    <property type="entry name" value="STERIGMATOCYSTIN BIOSYNTHESIS PEROXIDASE STCC-RELATED"/>
    <property type="match status" value="1"/>
</dbReference>
<keyword evidence="3" id="KW-0349">Heme</keyword>
<keyword evidence="5" id="KW-0560">Oxidoreductase</keyword>
<dbReference type="Pfam" id="PF01328">
    <property type="entry name" value="Peroxidase_2"/>
    <property type="match status" value="1"/>
</dbReference>
<keyword evidence="8" id="KW-0732">Signal</keyword>
<name>A0A9P8UU51_9PEZI</name>
<gene>
    <name evidence="10" type="ORF">BKA67DRAFT_512570</name>
</gene>
<reference evidence="10" key="1">
    <citation type="journal article" date="2021" name="Nat. Commun.">
        <title>Genetic determinants of endophytism in the Arabidopsis root mycobiome.</title>
        <authorList>
            <person name="Mesny F."/>
            <person name="Miyauchi S."/>
            <person name="Thiergart T."/>
            <person name="Pickel B."/>
            <person name="Atanasova L."/>
            <person name="Karlsson M."/>
            <person name="Huettel B."/>
            <person name="Barry K.W."/>
            <person name="Haridas S."/>
            <person name="Chen C."/>
            <person name="Bauer D."/>
            <person name="Andreopoulos W."/>
            <person name="Pangilinan J."/>
            <person name="LaButti K."/>
            <person name="Riley R."/>
            <person name="Lipzen A."/>
            <person name="Clum A."/>
            <person name="Drula E."/>
            <person name="Henrissat B."/>
            <person name="Kohler A."/>
            <person name="Grigoriev I.V."/>
            <person name="Martin F.M."/>
            <person name="Hacquard S."/>
        </authorList>
    </citation>
    <scope>NUCLEOTIDE SEQUENCE</scope>
    <source>
        <strain evidence="10">MPI-SDFR-AT-0073</strain>
    </source>
</reference>
<dbReference type="PANTHER" id="PTHR33577:SF1">
    <property type="entry name" value="HEME HALOPEROXIDASE FAMILY PROFILE DOMAIN-CONTAINING PROTEIN"/>
    <property type="match status" value="1"/>
</dbReference>
<dbReference type="OrthoDB" id="407298at2759"/>
<dbReference type="InterPro" id="IPR036851">
    <property type="entry name" value="Chloroperoxidase-like_sf"/>
</dbReference>
<dbReference type="SUPFAM" id="SSF47571">
    <property type="entry name" value="Cloroperoxidase"/>
    <property type="match status" value="1"/>
</dbReference>
<evidence type="ECO:0000313" key="11">
    <source>
        <dbReference type="Proteomes" id="UP000758603"/>
    </source>
</evidence>
<keyword evidence="2" id="KW-0575">Peroxidase</keyword>
<comment type="similarity">
    <text evidence="7">Belongs to the chloroperoxidase family.</text>
</comment>
<comment type="cofactor">
    <cofactor evidence="1">
        <name>heme b</name>
        <dbReference type="ChEBI" id="CHEBI:60344"/>
    </cofactor>
</comment>
<evidence type="ECO:0000259" key="9">
    <source>
        <dbReference type="PROSITE" id="PS51405"/>
    </source>
</evidence>
<accession>A0A9P8UU51</accession>
<evidence type="ECO:0000313" key="10">
    <source>
        <dbReference type="EMBL" id="KAH6658050.1"/>
    </source>
</evidence>
<proteinExistence type="inferred from homology"/>
<dbReference type="EMBL" id="JAGPXC010000002">
    <property type="protein sequence ID" value="KAH6658050.1"/>
    <property type="molecule type" value="Genomic_DNA"/>
</dbReference>
<dbReference type="Proteomes" id="UP000758603">
    <property type="component" value="Unassembled WGS sequence"/>
</dbReference>
<dbReference type="RefSeq" id="XP_045962284.1">
    <property type="nucleotide sequence ID" value="XM_046097487.1"/>
</dbReference>
<feature type="chain" id="PRO_5040248962" description="Heme haloperoxidase family profile domain-containing protein" evidence="8">
    <location>
        <begin position="25"/>
        <end position="472"/>
    </location>
</feature>
<keyword evidence="6" id="KW-0408">Iron</keyword>
<dbReference type="InterPro" id="IPR000028">
    <property type="entry name" value="Chloroperoxidase"/>
</dbReference>
<dbReference type="AlphaFoldDB" id="A0A9P8UU51"/>
<evidence type="ECO:0000256" key="2">
    <source>
        <dbReference type="ARBA" id="ARBA00022559"/>
    </source>
</evidence>
<dbReference type="GeneID" id="70126379"/>
<protein>
    <recommendedName>
        <fullName evidence="9">Heme haloperoxidase family profile domain-containing protein</fullName>
    </recommendedName>
</protein>
<feature type="signal peptide" evidence="8">
    <location>
        <begin position="1"/>
        <end position="24"/>
    </location>
</feature>
<organism evidence="10 11">
    <name type="scientific">Truncatella angustata</name>
    <dbReference type="NCBI Taxonomy" id="152316"/>
    <lineage>
        <taxon>Eukaryota</taxon>
        <taxon>Fungi</taxon>
        <taxon>Dikarya</taxon>
        <taxon>Ascomycota</taxon>
        <taxon>Pezizomycotina</taxon>
        <taxon>Sordariomycetes</taxon>
        <taxon>Xylariomycetidae</taxon>
        <taxon>Amphisphaeriales</taxon>
        <taxon>Sporocadaceae</taxon>
        <taxon>Truncatella</taxon>
    </lineage>
</organism>
<evidence type="ECO:0000256" key="6">
    <source>
        <dbReference type="ARBA" id="ARBA00023004"/>
    </source>
</evidence>
<evidence type="ECO:0000256" key="7">
    <source>
        <dbReference type="ARBA" id="ARBA00025795"/>
    </source>
</evidence>
<feature type="domain" description="Heme haloperoxidase family profile" evidence="9">
    <location>
        <begin position="79"/>
        <end position="337"/>
    </location>
</feature>